<dbReference type="AlphaFoldDB" id="A0A7Z9DVK1"/>
<gene>
    <name evidence="1" type="ORF">PL8927_270040</name>
</gene>
<accession>A0A7Z9DVK1</accession>
<protein>
    <submittedName>
        <fullName evidence="1">Uncharacterized protein</fullName>
    </submittedName>
</protein>
<name>A0A7Z9DVK1_9CYAN</name>
<evidence type="ECO:0000313" key="1">
    <source>
        <dbReference type="EMBL" id="VXD13573.1"/>
    </source>
</evidence>
<comment type="caution">
    <text evidence="1">The sequence shown here is derived from an EMBL/GenBank/DDBJ whole genome shotgun (WGS) entry which is preliminary data.</text>
</comment>
<evidence type="ECO:0000313" key="2">
    <source>
        <dbReference type="Proteomes" id="UP000184550"/>
    </source>
</evidence>
<reference evidence="1" key="1">
    <citation type="submission" date="2019-10" db="EMBL/GenBank/DDBJ databases">
        <authorList>
            <consortium name="Genoscope - CEA"/>
            <person name="William W."/>
        </authorList>
    </citation>
    <scope>NUCLEOTIDE SEQUENCE [LARGE SCALE GENOMIC DNA]</scope>
    <source>
        <strain evidence="1">BBR_PRJEB10992</strain>
    </source>
</reference>
<keyword evidence="2" id="KW-1185">Reference proteome</keyword>
<dbReference type="EMBL" id="CZCU02000099">
    <property type="protein sequence ID" value="VXD13573.1"/>
    <property type="molecule type" value="Genomic_DNA"/>
</dbReference>
<sequence>MMQDSIETLVCFLELLEIQPPILEAQDKSSLTRLLEQLENLKPDQIQQAANSIIEWCGDHEQRLNLYDQAKKRKYRTELEEIIDSDPHKYRLIIPNCQLATSEDSPSEISSSEVRILITPPPQSSEDCPVTVPILDYVKQILSQWINH</sequence>
<organism evidence="1 2">
    <name type="scientific">Planktothrix serta PCC 8927</name>
    <dbReference type="NCBI Taxonomy" id="671068"/>
    <lineage>
        <taxon>Bacteria</taxon>
        <taxon>Bacillati</taxon>
        <taxon>Cyanobacteriota</taxon>
        <taxon>Cyanophyceae</taxon>
        <taxon>Oscillatoriophycideae</taxon>
        <taxon>Oscillatoriales</taxon>
        <taxon>Microcoleaceae</taxon>
        <taxon>Planktothrix</taxon>
    </lineage>
</organism>
<proteinExistence type="predicted"/>
<dbReference type="Proteomes" id="UP000184550">
    <property type="component" value="Unassembled WGS sequence"/>
</dbReference>